<dbReference type="PANTHER" id="PTHR33221">
    <property type="entry name" value="WINGED HELIX-TURN-HELIX TRANSCRIPTIONAL REGULATOR, RRF2 FAMILY"/>
    <property type="match status" value="1"/>
</dbReference>
<keyword evidence="2" id="KW-1185">Reference proteome</keyword>
<accession>A0A2N3L5I2</accession>
<dbReference type="GO" id="GO:0003700">
    <property type="term" value="F:DNA-binding transcription factor activity"/>
    <property type="evidence" value="ECO:0007669"/>
    <property type="project" value="TreeGrafter"/>
</dbReference>
<dbReference type="EMBL" id="NXGX01000004">
    <property type="protein sequence ID" value="PKR58093.1"/>
    <property type="molecule type" value="Genomic_DNA"/>
</dbReference>
<dbReference type="AlphaFoldDB" id="A0A2N3L5I2"/>
<protein>
    <submittedName>
        <fullName evidence="1">Transcriptional regulator</fullName>
    </submittedName>
</protein>
<dbReference type="Proteomes" id="UP000233332">
    <property type="component" value="Unassembled WGS sequence"/>
</dbReference>
<name>A0A2N3L5I2_9PROT</name>
<dbReference type="InterPro" id="IPR036388">
    <property type="entry name" value="WH-like_DNA-bd_sf"/>
</dbReference>
<dbReference type="GO" id="GO:0005829">
    <property type="term" value="C:cytosol"/>
    <property type="evidence" value="ECO:0007669"/>
    <property type="project" value="TreeGrafter"/>
</dbReference>
<sequence length="157" mass="16948">MRQDNRMPRVLHALLHLDQMTDPATSDLLAGMLNTNAAVVRRTMAGLRDQGFVTSTKGHGGGWVLAKPLSEITLAGIYDALGAPKLFALGCGNEESHCLMEQAANAATAEALRVASETFLSVLSAITMADLARDYETRMKELGLNPDDYRFDASKIP</sequence>
<proteinExistence type="predicted"/>
<evidence type="ECO:0000313" key="1">
    <source>
        <dbReference type="EMBL" id="PKR58093.1"/>
    </source>
</evidence>
<dbReference type="Pfam" id="PF02082">
    <property type="entry name" value="Rrf2"/>
    <property type="match status" value="1"/>
</dbReference>
<reference evidence="1 2" key="1">
    <citation type="submission" date="2017-09" db="EMBL/GenBank/DDBJ databases">
        <title>Biodiversity and function of Thalassospira species in the particle-attached aromatic-hydrocarbon-degrading consortia from the surface seawater of the China South Sea.</title>
        <authorList>
            <person name="Dong C."/>
            <person name="Lai Q."/>
            <person name="Shao Z."/>
        </authorList>
    </citation>
    <scope>NUCLEOTIDE SEQUENCE [LARGE SCALE GENOMIC DNA]</scope>
    <source>
        <strain evidence="1 2">139Z-12</strain>
    </source>
</reference>
<dbReference type="InterPro" id="IPR036390">
    <property type="entry name" value="WH_DNA-bd_sf"/>
</dbReference>
<evidence type="ECO:0000313" key="2">
    <source>
        <dbReference type="Proteomes" id="UP000233332"/>
    </source>
</evidence>
<dbReference type="Gene3D" id="1.10.10.10">
    <property type="entry name" value="Winged helix-like DNA-binding domain superfamily/Winged helix DNA-binding domain"/>
    <property type="match status" value="1"/>
</dbReference>
<gene>
    <name evidence="1" type="ORF">COO92_10025</name>
</gene>
<dbReference type="PANTHER" id="PTHR33221:SF15">
    <property type="entry name" value="HTH-TYPE TRANSCRIPTIONAL REGULATOR YWGB-RELATED"/>
    <property type="match status" value="1"/>
</dbReference>
<organism evidence="1 2">
    <name type="scientific">Thalassospira lohafexi</name>
    <dbReference type="NCBI Taxonomy" id="744227"/>
    <lineage>
        <taxon>Bacteria</taxon>
        <taxon>Pseudomonadati</taxon>
        <taxon>Pseudomonadota</taxon>
        <taxon>Alphaproteobacteria</taxon>
        <taxon>Rhodospirillales</taxon>
        <taxon>Thalassospiraceae</taxon>
        <taxon>Thalassospira</taxon>
    </lineage>
</organism>
<dbReference type="PROSITE" id="PS51197">
    <property type="entry name" value="HTH_RRF2_2"/>
    <property type="match status" value="1"/>
</dbReference>
<dbReference type="InterPro" id="IPR000944">
    <property type="entry name" value="Tscrpt_reg_Rrf2"/>
</dbReference>
<comment type="caution">
    <text evidence="1">The sequence shown here is derived from an EMBL/GenBank/DDBJ whole genome shotgun (WGS) entry which is preliminary data.</text>
</comment>
<dbReference type="SUPFAM" id="SSF46785">
    <property type="entry name" value="Winged helix' DNA-binding domain"/>
    <property type="match status" value="1"/>
</dbReference>
<dbReference type="RefSeq" id="WP_101301824.1">
    <property type="nucleotide sequence ID" value="NZ_NXGX01000004.1"/>
</dbReference>